<dbReference type="PANTHER" id="PTHR12281:SF31">
    <property type="entry name" value="DCN1-LIKE PROTEIN 3"/>
    <property type="match status" value="1"/>
</dbReference>
<dbReference type="InterPro" id="IPR014764">
    <property type="entry name" value="DCN-prot"/>
</dbReference>
<gene>
    <name evidence="4" type="ORF">GOCE00092_LOCUS8541</name>
</gene>
<comment type="function">
    <text evidence="1">Neddylation of cullins play an essential role in the regulation of SCF-type complexes activity.</text>
</comment>
<dbReference type="GO" id="GO:0031624">
    <property type="term" value="F:ubiquitin conjugating enzyme binding"/>
    <property type="evidence" value="ECO:0007669"/>
    <property type="project" value="TreeGrafter"/>
</dbReference>
<dbReference type="Gene3D" id="1.10.238.10">
    <property type="entry name" value="EF-hand"/>
    <property type="match status" value="1"/>
</dbReference>
<organism evidence="4">
    <name type="scientific">Grammatophora oceanica</name>
    <dbReference type="NCBI Taxonomy" id="210454"/>
    <lineage>
        <taxon>Eukaryota</taxon>
        <taxon>Sar</taxon>
        <taxon>Stramenopiles</taxon>
        <taxon>Ochrophyta</taxon>
        <taxon>Bacillariophyta</taxon>
        <taxon>Fragilariophyceae</taxon>
        <taxon>Fragilariophycidae</taxon>
        <taxon>Rhabdonematales</taxon>
        <taxon>Grammatophoraceae</taxon>
        <taxon>Grammatophora</taxon>
    </lineage>
</organism>
<dbReference type="GO" id="GO:0000151">
    <property type="term" value="C:ubiquitin ligase complex"/>
    <property type="evidence" value="ECO:0007669"/>
    <property type="project" value="TreeGrafter"/>
</dbReference>
<evidence type="ECO:0000259" key="3">
    <source>
        <dbReference type="PROSITE" id="PS51229"/>
    </source>
</evidence>
<dbReference type="Gene3D" id="1.10.238.200">
    <property type="entry name" value="Cullin, PONY binding domain"/>
    <property type="match status" value="1"/>
</dbReference>
<dbReference type="GO" id="GO:0032182">
    <property type="term" value="F:ubiquitin-like protein binding"/>
    <property type="evidence" value="ECO:0007669"/>
    <property type="project" value="TreeGrafter"/>
</dbReference>
<proteinExistence type="predicted"/>
<dbReference type="InterPro" id="IPR042460">
    <property type="entry name" value="DCN1-like_PONY"/>
</dbReference>
<evidence type="ECO:0000256" key="2">
    <source>
        <dbReference type="SAM" id="MobiDB-lite"/>
    </source>
</evidence>
<protein>
    <recommendedName>
        <fullName evidence="1">Defective in cullin neddylation protein</fullName>
    </recommendedName>
</protein>
<feature type="region of interest" description="Disordered" evidence="2">
    <location>
        <begin position="1"/>
        <end position="33"/>
    </location>
</feature>
<sequence length="237" mass="27175">MAGKKRKGMWSSGSSRSKNKSKKSGMINESSAERMFVDYADPDDPSTAGMEGISKLCEQLDLDPVEDITILVLLWKMGAAQEKPAQISKEEWIKGCEKLQVDSVAKFKDLLPSLDLGFLDQSEFKDFYKFCFQFNRQGTHRTLDCELVVMLLQLIFGTTSAASNRIPSDRLQSFSSFLEASKKEYSRITLDQWTSFLDFCYECEDLSEYDEANSAWPVLIDEYVEHIMLMEQQRKKK</sequence>
<evidence type="ECO:0000256" key="1">
    <source>
        <dbReference type="RuleBase" id="RU410713"/>
    </source>
</evidence>
<feature type="domain" description="DCUN1" evidence="3">
    <location>
        <begin position="27"/>
        <end position="228"/>
    </location>
</feature>
<evidence type="ECO:0000313" key="4">
    <source>
        <dbReference type="EMBL" id="CAD9279631.1"/>
    </source>
</evidence>
<dbReference type="GO" id="GO:0097602">
    <property type="term" value="F:cullin family protein binding"/>
    <property type="evidence" value="ECO:0007669"/>
    <property type="project" value="TreeGrafter"/>
</dbReference>
<accession>A0A7S1UX34</accession>
<dbReference type="PANTHER" id="PTHR12281">
    <property type="entry name" value="RP42 RELATED"/>
    <property type="match status" value="1"/>
</dbReference>
<dbReference type="InterPro" id="IPR005176">
    <property type="entry name" value="PONY_dom"/>
</dbReference>
<dbReference type="EMBL" id="HBGK01017049">
    <property type="protein sequence ID" value="CAD9279631.1"/>
    <property type="molecule type" value="Transcribed_RNA"/>
</dbReference>
<dbReference type="GO" id="GO:0045116">
    <property type="term" value="P:protein neddylation"/>
    <property type="evidence" value="ECO:0007669"/>
    <property type="project" value="TreeGrafter"/>
</dbReference>
<name>A0A7S1UX34_9STRA</name>
<dbReference type="AlphaFoldDB" id="A0A7S1UX34"/>
<reference evidence="4" key="1">
    <citation type="submission" date="2021-01" db="EMBL/GenBank/DDBJ databases">
        <authorList>
            <person name="Corre E."/>
            <person name="Pelletier E."/>
            <person name="Niang G."/>
            <person name="Scheremetjew M."/>
            <person name="Finn R."/>
            <person name="Kale V."/>
            <person name="Holt S."/>
            <person name="Cochrane G."/>
            <person name="Meng A."/>
            <person name="Brown T."/>
            <person name="Cohen L."/>
        </authorList>
    </citation>
    <scope>NUCLEOTIDE SEQUENCE</scope>
    <source>
        <strain evidence="4">CCMP 410</strain>
    </source>
</reference>
<dbReference type="PROSITE" id="PS51229">
    <property type="entry name" value="DCUN1"/>
    <property type="match status" value="1"/>
</dbReference>
<dbReference type="Pfam" id="PF03556">
    <property type="entry name" value="Cullin_binding"/>
    <property type="match status" value="1"/>
</dbReference>